<name>A0A1R3FY49_9ROSI</name>
<proteinExistence type="predicted"/>
<dbReference type="OrthoDB" id="651546at2759"/>
<sequence length="148" mass="16355">MGMAMVPCVPSSPSKGSVNLLRLGGLNAVPQTQRVTVTDGFPNQRLTKLLVKVNMEKSVGALHVVLPSESTVNDLIKAAIGIYVREKRRPLLKETEPKFFQLHYSPFTLESLNPDEKLISLGSRNFFLYLKPCCCSEEENMASSSKSL</sequence>
<protein>
    <recommendedName>
        <fullName evidence="1">DUF7054 domain-containing protein</fullName>
    </recommendedName>
</protein>
<dbReference type="PANTHER" id="PTHR33270:SF7">
    <property type="entry name" value="SNRNP25 UBIQUITIN-LIKE DOMAIN-CONTAINING PROTEIN"/>
    <property type="match status" value="1"/>
</dbReference>
<dbReference type="Pfam" id="PF23156">
    <property type="entry name" value="DUF7054"/>
    <property type="match status" value="1"/>
</dbReference>
<dbReference type="EMBL" id="AWUE01024449">
    <property type="protein sequence ID" value="OMO50680.1"/>
    <property type="molecule type" value="Genomic_DNA"/>
</dbReference>
<accession>A0A1R3FY49</accession>
<reference evidence="3" key="1">
    <citation type="submission" date="2013-09" db="EMBL/GenBank/DDBJ databases">
        <title>Corchorus olitorius genome sequencing.</title>
        <authorList>
            <person name="Alam M."/>
            <person name="Haque M.S."/>
            <person name="Islam M.S."/>
            <person name="Emdad E.M."/>
            <person name="Islam M.M."/>
            <person name="Ahmed B."/>
            <person name="Halim A."/>
            <person name="Hossen Q.M.M."/>
            <person name="Hossain M.Z."/>
            <person name="Ahmed R."/>
            <person name="Khan M.M."/>
            <person name="Islam R."/>
            <person name="Rashid M.M."/>
            <person name="Khan S.A."/>
            <person name="Rahman M.S."/>
            <person name="Alam M."/>
            <person name="Yahiya A.S."/>
            <person name="Khan M.S."/>
            <person name="Azam M.S."/>
            <person name="Haque T."/>
            <person name="Lashkar M.Z.H."/>
            <person name="Akhand A.I."/>
            <person name="Morshed G."/>
            <person name="Roy S."/>
            <person name="Uddin K.S."/>
            <person name="Rabeya T."/>
            <person name="Hossain A.S."/>
            <person name="Chowdhury A."/>
            <person name="Snigdha A.R."/>
            <person name="Mortoza M.S."/>
            <person name="Matin S.A."/>
            <person name="Hoque S.M.E."/>
            <person name="Islam M.K."/>
            <person name="Roy D.K."/>
            <person name="Haider R."/>
            <person name="Moosa M.M."/>
            <person name="Elias S.M."/>
            <person name="Hasan A.M."/>
            <person name="Jahan S."/>
            <person name="Shafiuddin M."/>
            <person name="Mahmood N."/>
            <person name="Shommy N.S."/>
        </authorList>
    </citation>
    <scope>NUCLEOTIDE SEQUENCE [LARGE SCALE GENOMIC DNA]</scope>
    <source>
        <strain evidence="3">cv. O-4</strain>
    </source>
</reference>
<evidence type="ECO:0000313" key="2">
    <source>
        <dbReference type="EMBL" id="OMO50680.1"/>
    </source>
</evidence>
<dbReference type="STRING" id="93759.A0A1R3FY49"/>
<dbReference type="InterPro" id="IPR040358">
    <property type="entry name" value="At4g22758-like"/>
</dbReference>
<organism evidence="2 3">
    <name type="scientific">Corchorus olitorius</name>
    <dbReference type="NCBI Taxonomy" id="93759"/>
    <lineage>
        <taxon>Eukaryota</taxon>
        <taxon>Viridiplantae</taxon>
        <taxon>Streptophyta</taxon>
        <taxon>Embryophyta</taxon>
        <taxon>Tracheophyta</taxon>
        <taxon>Spermatophyta</taxon>
        <taxon>Magnoliopsida</taxon>
        <taxon>eudicotyledons</taxon>
        <taxon>Gunneridae</taxon>
        <taxon>Pentapetalae</taxon>
        <taxon>rosids</taxon>
        <taxon>malvids</taxon>
        <taxon>Malvales</taxon>
        <taxon>Malvaceae</taxon>
        <taxon>Grewioideae</taxon>
        <taxon>Apeibeae</taxon>
        <taxon>Corchorus</taxon>
    </lineage>
</organism>
<feature type="domain" description="DUF7054" evidence="1">
    <location>
        <begin position="46"/>
        <end position="129"/>
    </location>
</feature>
<evidence type="ECO:0000259" key="1">
    <source>
        <dbReference type="Pfam" id="PF23156"/>
    </source>
</evidence>
<dbReference type="AlphaFoldDB" id="A0A1R3FY49"/>
<comment type="caution">
    <text evidence="2">The sequence shown here is derived from an EMBL/GenBank/DDBJ whole genome shotgun (WGS) entry which is preliminary data.</text>
</comment>
<evidence type="ECO:0000313" key="3">
    <source>
        <dbReference type="Proteomes" id="UP000187203"/>
    </source>
</evidence>
<dbReference type="PANTHER" id="PTHR33270">
    <property type="entry name" value="BNAC05G50380D PROTEIN"/>
    <property type="match status" value="1"/>
</dbReference>
<keyword evidence="3" id="KW-1185">Reference proteome</keyword>
<dbReference type="Proteomes" id="UP000187203">
    <property type="component" value="Unassembled WGS sequence"/>
</dbReference>
<gene>
    <name evidence="2" type="ORF">COLO4_37932</name>
</gene>
<dbReference type="InterPro" id="IPR055482">
    <property type="entry name" value="DUF7054"/>
</dbReference>